<protein>
    <recommendedName>
        <fullName evidence="1">HTH cro/C1-type domain-containing protein</fullName>
    </recommendedName>
</protein>
<proteinExistence type="predicted"/>
<dbReference type="AlphaFoldDB" id="A0A2S2DRZ7"/>
<dbReference type="InterPro" id="IPR010982">
    <property type="entry name" value="Lambda_DNA-bd_dom_sf"/>
</dbReference>
<keyword evidence="3" id="KW-1185">Reference proteome</keyword>
<name>A0A2S2DRZ7_9BACT</name>
<dbReference type="Proteomes" id="UP000245468">
    <property type="component" value="Chromosome"/>
</dbReference>
<organism evidence="2 3">
    <name type="scientific">Aquirufa nivalisilvae</name>
    <dbReference type="NCBI Taxonomy" id="2516557"/>
    <lineage>
        <taxon>Bacteria</taxon>
        <taxon>Pseudomonadati</taxon>
        <taxon>Bacteroidota</taxon>
        <taxon>Cytophagia</taxon>
        <taxon>Cytophagales</taxon>
        <taxon>Flectobacillaceae</taxon>
        <taxon>Aquirufa</taxon>
    </lineage>
</organism>
<dbReference type="KEGG" id="psez:HME7025_00245"/>
<dbReference type="EMBL" id="CP029346">
    <property type="protein sequence ID" value="AWL08128.1"/>
    <property type="molecule type" value="Genomic_DNA"/>
</dbReference>
<evidence type="ECO:0000259" key="1">
    <source>
        <dbReference type="PROSITE" id="PS50943"/>
    </source>
</evidence>
<dbReference type="Pfam" id="PF01381">
    <property type="entry name" value="HTH_3"/>
    <property type="match status" value="1"/>
</dbReference>
<dbReference type="InterPro" id="IPR001387">
    <property type="entry name" value="Cro/C1-type_HTH"/>
</dbReference>
<dbReference type="OrthoDB" id="1041855at2"/>
<evidence type="ECO:0000313" key="3">
    <source>
        <dbReference type="Proteomes" id="UP000245468"/>
    </source>
</evidence>
<evidence type="ECO:0000313" key="2">
    <source>
        <dbReference type="EMBL" id="AWL08128.1"/>
    </source>
</evidence>
<accession>A0A2S2DRZ7</accession>
<dbReference type="SUPFAM" id="SSF47413">
    <property type="entry name" value="lambda repressor-like DNA-binding domains"/>
    <property type="match status" value="1"/>
</dbReference>
<dbReference type="PROSITE" id="PS50943">
    <property type="entry name" value="HTH_CROC1"/>
    <property type="match status" value="1"/>
</dbReference>
<reference evidence="3" key="1">
    <citation type="submission" date="2018-05" db="EMBL/GenBank/DDBJ databases">
        <title>Pseudarcicella sp. HME7025 Genome sequencing and assembly.</title>
        <authorList>
            <person name="Kim H."/>
            <person name="Kang H."/>
            <person name="Joh K."/>
        </authorList>
    </citation>
    <scope>NUCLEOTIDE SEQUENCE [LARGE SCALE GENOMIC DNA]</scope>
    <source>
        <strain evidence="3">HME7025</strain>
    </source>
</reference>
<sequence length="109" mass="12401">MATEKLKTYSLSEMKDKYVGKVGTKKRDDFEYELRMDLLGKMIKTARIERHLTQEELGKLIGVQKAQISKLESSANSATIDTVIKVFKALKAEINFNVKLEDDYVSIAL</sequence>
<dbReference type="RefSeq" id="WP_109321899.1">
    <property type="nucleotide sequence ID" value="NZ_CP029346.1"/>
</dbReference>
<dbReference type="Gene3D" id="1.10.260.40">
    <property type="entry name" value="lambda repressor-like DNA-binding domains"/>
    <property type="match status" value="1"/>
</dbReference>
<dbReference type="GO" id="GO:0003677">
    <property type="term" value="F:DNA binding"/>
    <property type="evidence" value="ECO:0007669"/>
    <property type="project" value="InterPro"/>
</dbReference>
<feature type="domain" description="HTH cro/C1-type" evidence="1">
    <location>
        <begin position="43"/>
        <end position="97"/>
    </location>
</feature>
<dbReference type="CDD" id="cd00093">
    <property type="entry name" value="HTH_XRE"/>
    <property type="match status" value="1"/>
</dbReference>
<gene>
    <name evidence="2" type="ORF">HME7025_00245</name>
</gene>
<dbReference type="SMART" id="SM00530">
    <property type="entry name" value="HTH_XRE"/>
    <property type="match status" value="1"/>
</dbReference>